<sequence length="306" mass="32914">MILKSAASALLLLVTSHTSGAWTTIQQTSKAVPGVGLSSVQSYRLLSDLSKFSTTPKTFLSATENADAEDGNAAPKRKRKRKKKAQIVDVVDTTTDNQEDAQAPKPAESVSAAPVLDLKPREDEPVQLEIKNIVASTAEPEPSAIATVSAMLSSVMGSKDKTGSSSSMPGSSSTTNDISTSSMNNFAGRPLDDSLDQLLEDARVMTEEELEAKKENGILSDEQGTDVKKMIGNALSTIVTADFFLVCAFLVWFLAGIFCSYVLKDDTVQILFNNQFERLVQPSLGLLMIAAIGGSFFKEEEQEYDL</sequence>
<feature type="chain" id="PRO_5031192599" evidence="3">
    <location>
        <begin position="22"/>
        <end position="306"/>
    </location>
</feature>
<feature type="signal peptide" evidence="3">
    <location>
        <begin position="1"/>
        <end position="21"/>
    </location>
</feature>
<keyword evidence="2" id="KW-0472">Membrane</keyword>
<feature type="compositionally biased region" description="Low complexity" evidence="1">
    <location>
        <begin position="163"/>
        <end position="185"/>
    </location>
</feature>
<reference evidence="4" key="1">
    <citation type="submission" date="2021-01" db="EMBL/GenBank/DDBJ databases">
        <authorList>
            <person name="Corre E."/>
            <person name="Pelletier E."/>
            <person name="Niang G."/>
            <person name="Scheremetjew M."/>
            <person name="Finn R."/>
            <person name="Kale V."/>
            <person name="Holt S."/>
            <person name="Cochrane G."/>
            <person name="Meng A."/>
            <person name="Brown T."/>
            <person name="Cohen L."/>
        </authorList>
    </citation>
    <scope>NUCLEOTIDE SEQUENCE</scope>
    <source>
        <strain evidence="4">10249 10 AB</strain>
    </source>
</reference>
<proteinExistence type="predicted"/>
<keyword evidence="3" id="KW-0732">Signal</keyword>
<evidence type="ECO:0000256" key="2">
    <source>
        <dbReference type="SAM" id="Phobius"/>
    </source>
</evidence>
<evidence type="ECO:0000313" key="4">
    <source>
        <dbReference type="EMBL" id="CAE0708175.1"/>
    </source>
</evidence>
<organism evidence="4">
    <name type="scientific">Pseudo-nitzschia australis</name>
    <dbReference type="NCBI Taxonomy" id="44445"/>
    <lineage>
        <taxon>Eukaryota</taxon>
        <taxon>Sar</taxon>
        <taxon>Stramenopiles</taxon>
        <taxon>Ochrophyta</taxon>
        <taxon>Bacillariophyta</taxon>
        <taxon>Bacillariophyceae</taxon>
        <taxon>Bacillariophycidae</taxon>
        <taxon>Bacillariales</taxon>
        <taxon>Bacillariaceae</taxon>
        <taxon>Pseudo-nitzschia</taxon>
    </lineage>
</organism>
<feature type="region of interest" description="Disordered" evidence="1">
    <location>
        <begin position="156"/>
        <end position="186"/>
    </location>
</feature>
<feature type="compositionally biased region" description="Basic residues" evidence="1">
    <location>
        <begin position="75"/>
        <end position="85"/>
    </location>
</feature>
<evidence type="ECO:0000256" key="1">
    <source>
        <dbReference type="SAM" id="MobiDB-lite"/>
    </source>
</evidence>
<keyword evidence="2" id="KW-1133">Transmembrane helix</keyword>
<name>A0A7S4A9U7_9STRA</name>
<accession>A0A7S4A9U7</accession>
<dbReference type="EMBL" id="HBIX01001189">
    <property type="protein sequence ID" value="CAE0708175.1"/>
    <property type="molecule type" value="Transcribed_RNA"/>
</dbReference>
<gene>
    <name evidence="4" type="ORF">PAUS00366_LOCUS895</name>
</gene>
<keyword evidence="2" id="KW-0812">Transmembrane</keyword>
<evidence type="ECO:0000256" key="3">
    <source>
        <dbReference type="SAM" id="SignalP"/>
    </source>
</evidence>
<protein>
    <submittedName>
        <fullName evidence="4">Uncharacterized protein</fullName>
    </submittedName>
</protein>
<feature type="region of interest" description="Disordered" evidence="1">
    <location>
        <begin position="63"/>
        <end position="114"/>
    </location>
</feature>
<feature type="transmembrane region" description="Helical" evidence="2">
    <location>
        <begin position="243"/>
        <end position="263"/>
    </location>
</feature>
<dbReference type="AlphaFoldDB" id="A0A7S4A9U7"/>